<feature type="coiled-coil region" evidence="1">
    <location>
        <begin position="300"/>
        <end position="358"/>
    </location>
</feature>
<evidence type="ECO:0000256" key="2">
    <source>
        <dbReference type="SAM" id="MobiDB-lite"/>
    </source>
</evidence>
<keyword evidence="5" id="KW-1185">Reference proteome</keyword>
<dbReference type="Proteomes" id="UP000241085">
    <property type="component" value="Unassembled WGS sequence"/>
</dbReference>
<name>A0A2T4UYG4_9MICO</name>
<dbReference type="Pfam" id="PF13250">
    <property type="entry name" value="SNIPE"/>
    <property type="match status" value="1"/>
</dbReference>
<dbReference type="EMBL" id="PZPL01000001">
    <property type="protein sequence ID" value="PTL74555.1"/>
    <property type="molecule type" value="Genomic_DNA"/>
</dbReference>
<feature type="region of interest" description="Disordered" evidence="2">
    <location>
        <begin position="29"/>
        <end position="71"/>
    </location>
</feature>
<reference evidence="4 5" key="1">
    <citation type="submission" date="2018-03" db="EMBL/GenBank/DDBJ databases">
        <title>Bacteriophage NCPPB3778 and a type I-E CRISPR drive the evolution of the US Biological Select Agent, Rathayibacter toxicus.</title>
        <authorList>
            <person name="Davis E.W.II."/>
            <person name="Tabima J.F."/>
            <person name="Weisberg A.J."/>
            <person name="Dantas Lopes L."/>
            <person name="Wiseman M.S."/>
            <person name="Wiseman M.S."/>
            <person name="Pupko T."/>
            <person name="Belcher M.S."/>
            <person name="Sechler A.J."/>
            <person name="Tancos M.A."/>
            <person name="Schroeder B.K."/>
            <person name="Murray T.D."/>
            <person name="Luster D.G."/>
            <person name="Schneider W.L."/>
            <person name="Rogers E."/>
            <person name="Andreote F.D."/>
            <person name="Grunwald N.J."/>
            <person name="Putnam M.L."/>
            <person name="Chang J.H."/>
        </authorList>
    </citation>
    <scope>NUCLEOTIDE SEQUENCE [LARGE SCALE GENOMIC DNA]</scope>
    <source>
        <strain evidence="4 5">DSM 15933</strain>
    </source>
</reference>
<dbReference type="SMART" id="SM00974">
    <property type="entry name" value="T5orf172"/>
    <property type="match status" value="1"/>
</dbReference>
<evidence type="ECO:0000313" key="4">
    <source>
        <dbReference type="EMBL" id="PTL74555.1"/>
    </source>
</evidence>
<keyword evidence="1" id="KW-0175">Coiled coil</keyword>
<gene>
    <name evidence="4" type="ORF">C1I63_01695</name>
</gene>
<dbReference type="InterPro" id="IPR018929">
    <property type="entry name" value="DUF2510"/>
</dbReference>
<proteinExistence type="predicted"/>
<dbReference type="InterPro" id="IPR025280">
    <property type="entry name" value="SNIPE"/>
</dbReference>
<feature type="coiled-coil region" evidence="1">
    <location>
        <begin position="103"/>
        <end position="154"/>
    </location>
</feature>
<comment type="caution">
    <text evidence="4">The sequence shown here is derived from an EMBL/GenBank/DDBJ whole genome shotgun (WGS) entry which is preliminary data.</text>
</comment>
<dbReference type="AlphaFoldDB" id="A0A2T4UYG4"/>
<accession>A0A2T4UYG4</accession>
<sequence length="510" mass="57427">MSAAANWYPDPTDPSILRYWDGASWTEHTHPVAPVTETNADREPVSRRESRRAEKRAEQSTADSAADASPGVDVPFFGARKRARELGSRVAELEDALERYGILDLTELDAEKNRRRMEIAEEQSRWQQELESRSAQEEARAASVRAALAEVEAQLLDRGRELDGVLSQIVGVRQTADIQELGLYDYEHPAEASADLATRLEGVRSRIKAAVRDKTAARASSGFTFNGSEAQGRRFVSDMTKILLRAYNAEAENCVKTVRAGNLAVAQARLSKAVEMIERQGKMITLTIDPDYHHLRLTEIQLANQHLQALQREKEMERARREELREQRKAEQELAREHERLDKEKAHYTATLAALEANGDAEGAQRLRARIADVDRALHDVDYRAANIRAGYVYVISNRGAFGDQMVKIGMTRRLEPMDRVNELGDASVPFRFDVHALFFADDAVGVESMLHQVFSDKRVNRINLRREFFYVTPEEVLLELKAHAVEILEFRTEVASEEYLASVAAGSVG</sequence>
<protein>
    <submittedName>
        <fullName evidence="4">DUF4041 domain-containing protein</fullName>
    </submittedName>
</protein>
<dbReference type="InterPro" id="IPR018306">
    <property type="entry name" value="Phage_T5_Orf172_DNA-bd"/>
</dbReference>
<organism evidence="4 5">
    <name type="scientific">Rathayibacter caricis DSM 15933</name>
    <dbReference type="NCBI Taxonomy" id="1328867"/>
    <lineage>
        <taxon>Bacteria</taxon>
        <taxon>Bacillati</taxon>
        <taxon>Actinomycetota</taxon>
        <taxon>Actinomycetes</taxon>
        <taxon>Micrococcales</taxon>
        <taxon>Microbacteriaceae</taxon>
        <taxon>Rathayibacter</taxon>
    </lineage>
</organism>
<feature type="compositionally biased region" description="Basic and acidic residues" evidence="2">
    <location>
        <begin position="39"/>
        <end position="58"/>
    </location>
</feature>
<evidence type="ECO:0000313" key="5">
    <source>
        <dbReference type="Proteomes" id="UP000241085"/>
    </source>
</evidence>
<feature type="domain" description="Bacteriophage T5 Orf172 DNA-binding" evidence="3">
    <location>
        <begin position="401"/>
        <end position="484"/>
    </location>
</feature>
<dbReference type="Pfam" id="PF10708">
    <property type="entry name" value="DUF2510"/>
    <property type="match status" value="1"/>
</dbReference>
<evidence type="ECO:0000259" key="3">
    <source>
        <dbReference type="SMART" id="SM00974"/>
    </source>
</evidence>
<dbReference type="Pfam" id="PF13455">
    <property type="entry name" value="MUG113"/>
    <property type="match status" value="1"/>
</dbReference>
<evidence type="ECO:0000256" key="1">
    <source>
        <dbReference type="SAM" id="Coils"/>
    </source>
</evidence>
<dbReference type="RefSeq" id="WP_107575686.1">
    <property type="nucleotide sequence ID" value="NZ_PZPL01000001.1"/>
</dbReference>